<sequence>MSAPPLVWYASYGSNMYAARLRCYLEGGTPLGARRSYAGCRDRDPARRVVASEFPGGVYFATESPVWRGGRAFFDPELPGRAAMRSYLVTAGQFSDIAAQEMYRDPGPDLDLSTVLRTGRDQLGPGRYETLLHLGDLDGYPVLTFTAPWPAAEVEKNPPSAAYLAMIVGGLREAHGWPVPKIAEYLSQLPGAQRHWSAQAIAELAPHAIPSSP</sequence>
<keyword evidence="2" id="KW-1185">Reference proteome</keyword>
<evidence type="ECO:0000313" key="1">
    <source>
        <dbReference type="EMBL" id="KDN21552.1"/>
    </source>
</evidence>
<dbReference type="Gene3D" id="3.10.490.10">
    <property type="entry name" value="Gamma-glutamyl cyclotransferase-like"/>
    <property type="match status" value="1"/>
</dbReference>
<name>A0A066U6R7_9PSEU</name>
<dbReference type="eggNOG" id="COG2105">
    <property type="taxonomic scope" value="Bacteria"/>
</dbReference>
<accession>A0A066U6R7</accession>
<evidence type="ECO:0000313" key="2">
    <source>
        <dbReference type="Proteomes" id="UP000027345"/>
    </source>
</evidence>
<reference evidence="1 2" key="1">
    <citation type="submission" date="2014-05" db="EMBL/GenBank/DDBJ databases">
        <title>Draft genome sequence of Amycolatopsis rifamycinica DSM 46095.</title>
        <authorList>
            <person name="Lal R."/>
            <person name="Saxena A."/>
            <person name="Kumari R."/>
            <person name="Mukherjee U."/>
            <person name="Singh P."/>
            <person name="Sangwan N."/>
            <person name="Mahato N.K."/>
        </authorList>
    </citation>
    <scope>NUCLEOTIDE SEQUENCE [LARGE SCALE GENOMIC DNA]</scope>
    <source>
        <strain evidence="1 2">DSM 46095</strain>
    </source>
</reference>
<gene>
    <name evidence="1" type="ORF">DV20_13815</name>
</gene>
<proteinExistence type="predicted"/>
<dbReference type="STRING" id="287986.DV20_13815"/>
<dbReference type="AlphaFoldDB" id="A0A066U6R7"/>
<organism evidence="1 2">
    <name type="scientific">Amycolatopsis rifamycinica</name>
    <dbReference type="NCBI Taxonomy" id="287986"/>
    <lineage>
        <taxon>Bacteria</taxon>
        <taxon>Bacillati</taxon>
        <taxon>Actinomycetota</taxon>
        <taxon>Actinomycetes</taxon>
        <taxon>Pseudonocardiales</taxon>
        <taxon>Pseudonocardiaceae</taxon>
        <taxon>Amycolatopsis</taxon>
    </lineage>
</organism>
<dbReference type="RefSeq" id="WP_043780076.1">
    <property type="nucleotide sequence ID" value="NZ_JMQI01000027.1"/>
</dbReference>
<comment type="caution">
    <text evidence="1">The sequence shown here is derived from an EMBL/GenBank/DDBJ whole genome shotgun (WGS) entry which is preliminary data.</text>
</comment>
<dbReference type="OrthoDB" id="3470041at2"/>
<dbReference type="EMBL" id="JMQI01000027">
    <property type="protein sequence ID" value="KDN21552.1"/>
    <property type="molecule type" value="Genomic_DNA"/>
</dbReference>
<dbReference type="Proteomes" id="UP000027345">
    <property type="component" value="Unassembled WGS sequence"/>
</dbReference>
<protein>
    <submittedName>
        <fullName evidence="1">Histone deacetylase</fullName>
    </submittedName>
</protein>